<sequence>MPERRYAPEMRPDTQEARDRCAELIKFSELGVASIREPSVSERQHACAESTIDAMRVSSTLHLLALLRRPEGRPRVHFNKNTGKFRILVFSDLHYGEGENKDGKSDTFQKEILEAEEPDMVVFNGDAISNYAAPDDCKQQGDCTEWFRAQWERFTSSVRELEIPYAYVMGNHDPLPDGIRPDGKDIISYDTHATEMSLSREPPSGSTGGSVYYVPIYRNSSVVDGAAPQALLWMLDSGVENCMGLKGWGCAEEDQIDWFKNMSKGDGLRDVQGLMFVHIPLQEVLLYWNAFGRDASKVIGIKTEDVSCSSVNTGLFAAAAEHSVTGIFHGHDHNNDFVAQVDMGSHSVRVGYGRKSGYGGYDGALADTPGATVIELELDDNKGFKWSSYTILKTASTAHTIIDQISRRNLRNRWSVQESCTGMS</sequence>
<dbReference type="GO" id="GO:0005737">
    <property type="term" value="C:cytoplasm"/>
    <property type="evidence" value="ECO:0007669"/>
    <property type="project" value="TreeGrafter"/>
</dbReference>
<dbReference type="PANTHER" id="PTHR32440">
    <property type="entry name" value="PHOSPHATASE DCR2-RELATED-RELATED"/>
    <property type="match status" value="1"/>
</dbReference>
<dbReference type="Proteomes" id="UP000591131">
    <property type="component" value="Unassembled WGS sequence"/>
</dbReference>
<gene>
    <name evidence="2" type="primary">SIA1_3</name>
    <name evidence="2" type="ORF">FOL47_010426</name>
</gene>
<evidence type="ECO:0000259" key="1">
    <source>
        <dbReference type="Pfam" id="PF00149"/>
    </source>
</evidence>
<dbReference type="GO" id="GO:0016788">
    <property type="term" value="F:hydrolase activity, acting on ester bonds"/>
    <property type="evidence" value="ECO:0007669"/>
    <property type="project" value="TreeGrafter"/>
</dbReference>
<feature type="domain" description="Calcineurin-like phosphoesterase" evidence="1">
    <location>
        <begin position="85"/>
        <end position="334"/>
    </location>
</feature>
<dbReference type="InterPro" id="IPR004843">
    <property type="entry name" value="Calcineurin-like_PHP"/>
</dbReference>
<dbReference type="Gene3D" id="3.60.21.10">
    <property type="match status" value="1"/>
</dbReference>
<dbReference type="AlphaFoldDB" id="A0A7J6L3F6"/>
<accession>A0A7J6L3F6</accession>
<reference evidence="2 3" key="1">
    <citation type="submission" date="2020-04" db="EMBL/GenBank/DDBJ databases">
        <title>Perkinsus chesapeaki whole genome sequence.</title>
        <authorList>
            <person name="Bogema D.R."/>
        </authorList>
    </citation>
    <scope>NUCLEOTIDE SEQUENCE [LARGE SCALE GENOMIC DNA]</scope>
    <source>
        <strain evidence="2">ATCC PRA-425</strain>
    </source>
</reference>
<dbReference type="SUPFAM" id="SSF56300">
    <property type="entry name" value="Metallo-dependent phosphatases"/>
    <property type="match status" value="1"/>
</dbReference>
<dbReference type="CDD" id="cd07383">
    <property type="entry name" value="MPP_Dcr2"/>
    <property type="match status" value="1"/>
</dbReference>
<name>A0A7J6L3F6_PERCH</name>
<protein>
    <submittedName>
        <fullName evidence="2">Purple acid phosphatase</fullName>
    </submittedName>
</protein>
<keyword evidence="3" id="KW-1185">Reference proteome</keyword>
<evidence type="ECO:0000313" key="2">
    <source>
        <dbReference type="EMBL" id="KAF4653612.1"/>
    </source>
</evidence>
<dbReference type="PANTHER" id="PTHR32440:SF3">
    <property type="entry name" value="CALCINEURIN-LIKE PHOSPHOESTERASE DOMAIN-CONTAINING PROTEIN"/>
    <property type="match status" value="1"/>
</dbReference>
<proteinExistence type="predicted"/>
<dbReference type="InterPro" id="IPR029052">
    <property type="entry name" value="Metallo-depent_PP-like"/>
</dbReference>
<organism evidence="2 3">
    <name type="scientific">Perkinsus chesapeaki</name>
    <name type="common">Clam parasite</name>
    <name type="synonym">Perkinsus andrewsi</name>
    <dbReference type="NCBI Taxonomy" id="330153"/>
    <lineage>
        <taxon>Eukaryota</taxon>
        <taxon>Sar</taxon>
        <taxon>Alveolata</taxon>
        <taxon>Perkinsozoa</taxon>
        <taxon>Perkinsea</taxon>
        <taxon>Perkinsida</taxon>
        <taxon>Perkinsidae</taxon>
        <taxon>Perkinsus</taxon>
    </lineage>
</organism>
<dbReference type="OrthoDB" id="429461at2759"/>
<evidence type="ECO:0000313" key="3">
    <source>
        <dbReference type="Proteomes" id="UP000591131"/>
    </source>
</evidence>
<dbReference type="EMBL" id="JAAPAO010000804">
    <property type="protein sequence ID" value="KAF4653612.1"/>
    <property type="molecule type" value="Genomic_DNA"/>
</dbReference>
<comment type="caution">
    <text evidence="2">The sequence shown here is derived from an EMBL/GenBank/DDBJ whole genome shotgun (WGS) entry which is preliminary data.</text>
</comment>
<dbReference type="Pfam" id="PF00149">
    <property type="entry name" value="Metallophos"/>
    <property type="match status" value="1"/>
</dbReference>